<dbReference type="PANTHER" id="PTHR22940">
    <property type="entry name" value="TIMEOUT/TIMELESS-2"/>
    <property type="match status" value="1"/>
</dbReference>
<name>A0A165QLH8_EXIGL</name>
<evidence type="ECO:0000259" key="6">
    <source>
        <dbReference type="Pfam" id="PF04821"/>
    </source>
</evidence>
<feature type="compositionally biased region" description="Basic and acidic residues" evidence="5">
    <location>
        <begin position="1098"/>
        <end position="1107"/>
    </location>
</feature>
<keyword evidence="2" id="KW-0236">DNA replication inhibitor</keyword>
<dbReference type="GO" id="GO:0003677">
    <property type="term" value="F:DNA binding"/>
    <property type="evidence" value="ECO:0007669"/>
    <property type="project" value="TreeGrafter"/>
</dbReference>
<evidence type="ECO:0000256" key="1">
    <source>
        <dbReference type="ARBA" id="ARBA00004123"/>
    </source>
</evidence>
<evidence type="ECO:0000256" key="3">
    <source>
        <dbReference type="ARBA" id="ARBA00023242"/>
    </source>
</evidence>
<dbReference type="GO" id="GO:0006281">
    <property type="term" value="P:DNA repair"/>
    <property type="evidence" value="ECO:0007669"/>
    <property type="project" value="TreeGrafter"/>
</dbReference>
<dbReference type="AlphaFoldDB" id="A0A165QLH8"/>
<dbReference type="PANTHER" id="PTHR22940:SF4">
    <property type="entry name" value="PROTEIN TIMELESS HOMOLOG"/>
    <property type="match status" value="1"/>
</dbReference>
<dbReference type="InParanoid" id="A0A165QLH8"/>
<reference evidence="7 8" key="1">
    <citation type="journal article" date="2016" name="Mol. Biol. Evol.">
        <title>Comparative Genomics of Early-Diverging Mushroom-Forming Fungi Provides Insights into the Origins of Lignocellulose Decay Capabilities.</title>
        <authorList>
            <person name="Nagy L.G."/>
            <person name="Riley R."/>
            <person name="Tritt A."/>
            <person name="Adam C."/>
            <person name="Daum C."/>
            <person name="Floudas D."/>
            <person name="Sun H."/>
            <person name="Yadav J.S."/>
            <person name="Pangilinan J."/>
            <person name="Larsson K.H."/>
            <person name="Matsuura K."/>
            <person name="Barry K."/>
            <person name="Labutti K."/>
            <person name="Kuo R."/>
            <person name="Ohm R.A."/>
            <person name="Bhattacharya S.S."/>
            <person name="Shirouzu T."/>
            <person name="Yoshinaga Y."/>
            <person name="Martin F.M."/>
            <person name="Grigoriev I.V."/>
            <person name="Hibbett D.S."/>
        </authorList>
    </citation>
    <scope>NUCLEOTIDE SEQUENCE [LARGE SCALE GENOMIC DNA]</scope>
    <source>
        <strain evidence="7 8">HHB12029</strain>
    </source>
</reference>
<keyword evidence="3" id="KW-0539">Nucleus</keyword>
<dbReference type="Proteomes" id="UP000077266">
    <property type="component" value="Unassembled WGS sequence"/>
</dbReference>
<organism evidence="7 8">
    <name type="scientific">Exidia glandulosa HHB12029</name>
    <dbReference type="NCBI Taxonomy" id="1314781"/>
    <lineage>
        <taxon>Eukaryota</taxon>
        <taxon>Fungi</taxon>
        <taxon>Dikarya</taxon>
        <taxon>Basidiomycota</taxon>
        <taxon>Agaricomycotina</taxon>
        <taxon>Agaricomycetes</taxon>
        <taxon>Auriculariales</taxon>
        <taxon>Exidiaceae</taxon>
        <taxon>Exidia</taxon>
    </lineage>
</organism>
<accession>A0A165QLH8</accession>
<keyword evidence="4" id="KW-0131">Cell cycle</keyword>
<dbReference type="GO" id="GO:0000076">
    <property type="term" value="P:DNA replication checkpoint signaling"/>
    <property type="evidence" value="ECO:0007669"/>
    <property type="project" value="TreeGrafter"/>
</dbReference>
<dbReference type="STRING" id="1314781.A0A165QLH8"/>
<feature type="compositionally biased region" description="Basic residues" evidence="5">
    <location>
        <begin position="913"/>
        <end position="926"/>
    </location>
</feature>
<evidence type="ECO:0000313" key="8">
    <source>
        <dbReference type="Proteomes" id="UP000077266"/>
    </source>
</evidence>
<protein>
    <submittedName>
        <fullName evidence="7">Timeless-domain-containing protein</fullName>
    </submittedName>
</protein>
<feature type="domain" description="Timeless N-terminal" evidence="6">
    <location>
        <begin position="42"/>
        <end position="310"/>
    </location>
</feature>
<keyword evidence="8" id="KW-1185">Reference proteome</keyword>
<dbReference type="OrthoDB" id="310853at2759"/>
<proteinExistence type="predicted"/>
<feature type="compositionally biased region" description="Low complexity" evidence="5">
    <location>
        <begin position="988"/>
        <end position="1001"/>
    </location>
</feature>
<comment type="subcellular location">
    <subcellularLocation>
        <location evidence="1">Nucleus</location>
    </subcellularLocation>
</comment>
<dbReference type="InterPro" id="IPR006906">
    <property type="entry name" value="Timeless_N"/>
</dbReference>
<dbReference type="GO" id="GO:0043111">
    <property type="term" value="P:replication fork arrest"/>
    <property type="evidence" value="ECO:0007669"/>
    <property type="project" value="TreeGrafter"/>
</dbReference>
<dbReference type="EMBL" id="KV425882">
    <property type="protein sequence ID" value="KZW03785.1"/>
    <property type="molecule type" value="Genomic_DNA"/>
</dbReference>
<evidence type="ECO:0000313" key="7">
    <source>
        <dbReference type="EMBL" id="KZW03785.1"/>
    </source>
</evidence>
<evidence type="ECO:0000256" key="5">
    <source>
        <dbReference type="SAM" id="MobiDB-lite"/>
    </source>
</evidence>
<dbReference type="GO" id="GO:0031298">
    <property type="term" value="C:replication fork protection complex"/>
    <property type="evidence" value="ECO:0007669"/>
    <property type="project" value="TreeGrafter"/>
</dbReference>
<evidence type="ECO:0000256" key="2">
    <source>
        <dbReference type="ARBA" id="ARBA00022880"/>
    </source>
</evidence>
<evidence type="ECO:0000256" key="4">
    <source>
        <dbReference type="ARBA" id="ARBA00023306"/>
    </source>
</evidence>
<gene>
    <name evidence="7" type="ORF">EXIGLDRAFT_715835</name>
</gene>
<feature type="region of interest" description="Disordered" evidence="5">
    <location>
        <begin position="909"/>
        <end position="955"/>
    </location>
</feature>
<dbReference type="FunCoup" id="A0A165QLH8">
    <property type="interactions" value="113"/>
</dbReference>
<feature type="region of interest" description="Disordered" evidence="5">
    <location>
        <begin position="986"/>
        <end position="1134"/>
    </location>
</feature>
<dbReference type="Pfam" id="PF04821">
    <property type="entry name" value="TIMELESS"/>
    <property type="match status" value="1"/>
</dbReference>
<sequence>MGDVEDLTRSDSESPEPLTRREILGPAIQSVIAALGGFEDDRYVLGDEAYGCLKDLKKFWRKDDSDDDRTVARIFWEARVLHNDLIPILLETAGKGLVEHRCAVACLDLITAMTWPIDMAVELMELDEAEDDDKKADYTTLLFSHLHYKAAILSPGVLEAVIGILLPCLTKEKKERQPRDGQVINVALYLFRNLAFIKDPPKRTETSADSDELSQLQSKLVLQFQECNIFQLLLTLASNSADDPLFNTWNTLLLETFYLCFRSVKPSALIVDQAKSTSNELASLLEIEERHRAILKRNAPTRHGRFGTTVAAHLGSGNSLVLSRQAAVAGDVGSLLDLTKKKQTKKTKIVDDLGTFDTLSYEARTALQTVGKTFVESCFNTFLTGLLKDIRAERAKVMEKDNLRLLFVAKWFMEYFLALNAKEKAALPKGKHAERWTFDLVADIVERPWIAWMLKRMRGALEEKPKQWTELQAGLECVTQLLLLVQAMSGSGDEELVEAAEALQHQLYYNGEIMDLAFDSLKSYKEQSLAYLHATVHLAYTLLRMLEDWGKTKGEMYVQKKKKKKTKSKGRGNANEEMGVVDAVEEVEIFQSVDMVNESLITFEKYQAKFADEDINHTLLTYLAQYKSFDSPKSMNRVVKLLYRQAVSLKAEGLFFKVSTLSLFKGILKEHEQKMLPTDQPHVELLNLIKYVLRQFFKAVEKDPFLVVEAFFPKNRGTWKQFSSWEPEVKEKKKRGAKGDDETGEELVISKRFTWSQQVGIAVGCLVDAGKGELVDWTKEILTVVISQRQRDVEETDIVDDSQEADAASDDGDMSLLERRTKDLRKKDPSAAAVAKFKDYVIPYASNEKAHAATKNSYLKLLWKLINFDTREQTGDELEWYVPRELFPDALNQSLKTIDMFLEDPIDIDGKRPKQLTSKKRKRRARAASDSESDPDATEERSKRRAKKKKEEQVYKSAALIEDSDAEIGDDDAFFERERALREKNLLKANSAAADTAAAPGPRGGTKKKKKRASETESGGAKKRRKTSAATIEKAATSDVDNTSDKPAVTKSQPVSSPSSSSPPTPEVVERIPLSRRPKPGYLEVDDDDEVSAAPPPEKNKPLFHPDSDDDDEPFTQPQPRRAKRMVIDDEDDE</sequence>
<dbReference type="InterPro" id="IPR044998">
    <property type="entry name" value="Timeless"/>
</dbReference>